<dbReference type="PROSITE" id="PS51479">
    <property type="entry name" value="ZF_RTR1"/>
    <property type="match status" value="1"/>
</dbReference>
<evidence type="ECO:0000256" key="11">
    <source>
        <dbReference type="PROSITE-ProRule" id="PRU00812"/>
    </source>
</evidence>
<comment type="catalytic activity">
    <reaction evidence="10 12">
        <text>O-phospho-L-threonyl-[protein] + H2O = L-threonyl-[protein] + phosphate</text>
        <dbReference type="Rhea" id="RHEA:47004"/>
        <dbReference type="Rhea" id="RHEA-COMP:11060"/>
        <dbReference type="Rhea" id="RHEA-COMP:11605"/>
        <dbReference type="ChEBI" id="CHEBI:15377"/>
        <dbReference type="ChEBI" id="CHEBI:30013"/>
        <dbReference type="ChEBI" id="CHEBI:43474"/>
        <dbReference type="ChEBI" id="CHEBI:61977"/>
        <dbReference type="EC" id="3.1.3.16"/>
    </reaction>
</comment>
<dbReference type="GeneID" id="9830750"/>
<dbReference type="InterPro" id="IPR007308">
    <property type="entry name" value="Rtr1/RPAP2_dom"/>
</dbReference>
<comment type="subcellular location">
    <subcellularLocation>
        <location evidence="1 12">Nucleus</location>
    </subcellularLocation>
</comment>
<dbReference type="Gene3D" id="1.25.40.820">
    <property type="match status" value="1"/>
</dbReference>
<dbReference type="GO" id="GO:0043175">
    <property type="term" value="F:RNA polymerase core enzyme binding"/>
    <property type="evidence" value="ECO:0007669"/>
    <property type="project" value="UniProtKB-UniRule"/>
</dbReference>
<reference evidence="16" key="3">
    <citation type="submission" date="2017-04" db="EMBL/GenBank/DDBJ databases">
        <title>Population genomics of picophytoplankton unveils novel chromosome hypervariability.</title>
        <authorList>
            <consortium name="DOE Joint Genome Institute"/>
            <person name="Blanc-Mathieu R."/>
            <person name="Krasovec M."/>
            <person name="Hebrard M."/>
            <person name="Yau S."/>
            <person name="Desgranges E."/>
            <person name="Martin J."/>
            <person name="Schackwitz W."/>
            <person name="Kuo A."/>
            <person name="Salin G."/>
            <person name="Donnadieu C."/>
            <person name="Desdevises Y."/>
            <person name="Sanchez-Ferandin S."/>
            <person name="Moreau H."/>
            <person name="Rivals E."/>
            <person name="Grigoriev I.V."/>
            <person name="Grimsley N."/>
            <person name="Eyre-Walker A."/>
            <person name="Piganeau G."/>
        </authorList>
    </citation>
    <scope>NUCLEOTIDE SEQUENCE [LARGE SCALE GENOMIC DNA]</scope>
    <source>
        <strain evidence="16">RCC 1115</strain>
    </source>
</reference>
<protein>
    <recommendedName>
        <fullName evidence="12">RNA polymerase II subunit B1 CTD phosphatase RPAP2 homolog</fullName>
        <ecNumber evidence="12">3.1.3.16</ecNumber>
    </recommendedName>
</protein>
<dbReference type="InterPro" id="IPR039693">
    <property type="entry name" value="Rtr1/RPAP2"/>
</dbReference>
<evidence type="ECO:0000256" key="3">
    <source>
        <dbReference type="ARBA" id="ARBA00022723"/>
    </source>
</evidence>
<evidence type="ECO:0000256" key="10">
    <source>
        <dbReference type="ARBA" id="ARBA00048336"/>
    </source>
</evidence>
<evidence type="ECO:0000256" key="8">
    <source>
        <dbReference type="ARBA" id="ARBA00023242"/>
    </source>
</evidence>
<dbReference type="PANTHER" id="PTHR14732:SF0">
    <property type="entry name" value="RNA POLYMERASE II SUBUNIT B1 CTD PHOSPHATASE RPAP2-RELATED"/>
    <property type="match status" value="1"/>
</dbReference>
<reference evidence="15" key="2">
    <citation type="journal article" date="2014" name="BMC Genomics">
        <title>An improved genome of the model marine alga Ostreococcus tauri unfolds by assessing Illumina de novo assemblies.</title>
        <authorList>
            <person name="Blanc-Mathieu R."/>
            <person name="Verhelst B."/>
            <person name="Derelle E."/>
            <person name="Rombauts S."/>
            <person name="Bouget F.Y."/>
            <person name="Carre I."/>
            <person name="Chateau A."/>
            <person name="Eyre-Walker A."/>
            <person name="Grimsley N."/>
            <person name="Moreau H."/>
            <person name="Piegu B."/>
            <person name="Rivals E."/>
            <person name="Schackwitz W."/>
            <person name="Van de Peer Y."/>
            <person name="Piganeau G."/>
        </authorList>
    </citation>
    <scope>NUCLEOTIDE SEQUENCE</scope>
    <source>
        <strain evidence="15">RCC4221</strain>
    </source>
</reference>
<keyword evidence="5 12" id="KW-0378">Hydrolase</keyword>
<evidence type="ECO:0000256" key="1">
    <source>
        <dbReference type="ARBA" id="ARBA00004123"/>
    </source>
</evidence>
<dbReference type="InParanoid" id="Q00UY0"/>
<accession>A0A454XMJ3</accession>
<keyword evidence="4 12" id="KW-0863">Zinc-finger</keyword>
<dbReference type="Proteomes" id="UP000195557">
    <property type="component" value="Unassembled WGS sequence"/>
</dbReference>
<feature type="region of interest" description="Disordered" evidence="13">
    <location>
        <begin position="207"/>
        <end position="228"/>
    </location>
</feature>
<dbReference type="GO" id="GO:0005634">
    <property type="term" value="C:nucleus"/>
    <property type="evidence" value="ECO:0007669"/>
    <property type="project" value="UniProtKB-SubCell"/>
</dbReference>
<evidence type="ECO:0000256" key="9">
    <source>
        <dbReference type="ARBA" id="ARBA00047761"/>
    </source>
</evidence>
<comment type="function">
    <text evidence="12">Putative RNA polymerase II subunit B1 C-terminal domain (CTD) phosphatase involved in RNA polymerase II transcription regulation.</text>
</comment>
<feature type="compositionally biased region" description="Basic and acidic residues" evidence="13">
    <location>
        <begin position="207"/>
        <end position="221"/>
    </location>
</feature>
<feature type="region of interest" description="Disordered" evidence="13">
    <location>
        <begin position="1"/>
        <end position="49"/>
    </location>
</feature>
<dbReference type="OMA" id="EPPFNEM"/>
<gene>
    <name evidence="16" type="ORF">BE221DRAFT_148148</name>
    <name evidence="15" type="ORF">OT_ostta15g02210</name>
</gene>
<reference evidence="15 17" key="1">
    <citation type="journal article" date="2006" name="Proc. Natl. Acad. Sci. U.S.A.">
        <title>Genome analysis of the smallest free-living eukaryote Ostreococcus tauri unveils many unique features.</title>
        <authorList>
            <person name="Derelle E."/>
            <person name="Ferraz C."/>
            <person name="Rombauts S."/>
            <person name="Rouze P."/>
            <person name="Worden A.Z."/>
            <person name="Robbens S."/>
            <person name="Partensky F."/>
            <person name="Degroeve S."/>
            <person name="Echeynie S."/>
            <person name="Cooke R."/>
            <person name="Saeys Y."/>
            <person name="Wuyts J."/>
            <person name="Jabbari K."/>
            <person name="Bowler C."/>
            <person name="Panaud O."/>
            <person name="Piegu B."/>
            <person name="Ball S.G."/>
            <person name="Ral J.-P."/>
            <person name="Bouget F.-Y."/>
            <person name="Piganeau G."/>
            <person name="De Baets B."/>
            <person name="Picard A."/>
            <person name="Delseny M."/>
            <person name="Demaille J."/>
            <person name="Van de Peer Y."/>
            <person name="Moreau H."/>
        </authorList>
    </citation>
    <scope>NUCLEOTIDE SEQUENCE [LARGE SCALE GENOMIC DNA]</scope>
    <source>
        <strain evidence="15 17">OTTH0595</strain>
    </source>
</reference>
<organism evidence="15 17">
    <name type="scientific">Ostreococcus tauri</name>
    <name type="common">Marine green alga</name>
    <dbReference type="NCBI Taxonomy" id="70448"/>
    <lineage>
        <taxon>Eukaryota</taxon>
        <taxon>Viridiplantae</taxon>
        <taxon>Chlorophyta</taxon>
        <taxon>Mamiellophyceae</taxon>
        <taxon>Mamiellales</taxon>
        <taxon>Bathycoccaceae</taxon>
        <taxon>Ostreococcus</taxon>
    </lineage>
</organism>
<feature type="compositionally biased region" description="Acidic residues" evidence="13">
    <location>
        <begin position="390"/>
        <end position="399"/>
    </location>
</feature>
<dbReference type="Pfam" id="PF04181">
    <property type="entry name" value="RPAP2_Rtr1"/>
    <property type="match status" value="1"/>
</dbReference>
<feature type="domain" description="RTR1-type" evidence="14">
    <location>
        <begin position="88"/>
        <end position="180"/>
    </location>
</feature>
<dbReference type="GO" id="GO:0008270">
    <property type="term" value="F:zinc ion binding"/>
    <property type="evidence" value="ECO:0007669"/>
    <property type="project" value="UniProtKB-KW"/>
</dbReference>
<name>Q00UY0_OSTTA</name>
<sequence length="573" mass="62517">MPPVELPVLDYGDVGSDSDSERASSDSETDKSFTSRSNALAEDSDPKPREETIVDPLVASRKLAFVERCFIDDSVNTFVDEISMLRSCAEAALSEREFRDACAERARGTTSGTRCGWPMCRSNASNASPNASASKVFDIDGTARTVRETSWTRSFCSKACVHAAEAFGRRLAQGRALSAEEGAARAGVGYLDEAKVMKSTVKEREVTRSTRETFEAPKTRSEAMASAAAVDGYVPRTARKAIEEEKNREKKIAKTQAQKNLSTIDRPTSVTWNETEIQAIEQEAAERKTTSVDEPAGVFYFDTYAEGQKKAGEKGFVPSIGGRFSEGQLRTEPRTAADEATKAMEKLLLEADASVEDAPTSVAEPEDVAEVTRKMLASALTSKPIPGYADSDEDEDEDIGMSGTSDSEGSVDLSSSAPQISQFGVTWMAVDNLVTDATFALVDGDGAFVDILPLRNRYTVSVSEAWNESLAKVVPSLCLTLDISGEKRRIEQNLTTLLRTFAFERPVPEFSRARWMMMALLFIEMLIDADLLSKEMLGKAVAEGAKMIFADAEATKEEVTLLRQRLRGEGVRD</sequence>
<keyword evidence="8 12" id="KW-0539">Nucleus</keyword>
<evidence type="ECO:0000256" key="6">
    <source>
        <dbReference type="ARBA" id="ARBA00022833"/>
    </source>
</evidence>
<dbReference type="STRING" id="70448.Q00UY0"/>
<keyword evidence="17" id="KW-1185">Reference proteome</keyword>
<evidence type="ECO:0000313" key="17">
    <source>
        <dbReference type="Proteomes" id="UP000009170"/>
    </source>
</evidence>
<dbReference type="KEGG" id="ota:OT_ostta15g02210"/>
<dbReference type="Proteomes" id="UP000009170">
    <property type="component" value="Unassembled WGS sequence"/>
</dbReference>
<comment type="catalytic activity">
    <reaction evidence="9 12">
        <text>O-phospho-L-seryl-[protein] + H2O = L-seryl-[protein] + phosphate</text>
        <dbReference type="Rhea" id="RHEA:20629"/>
        <dbReference type="Rhea" id="RHEA-COMP:9863"/>
        <dbReference type="Rhea" id="RHEA-COMP:11604"/>
        <dbReference type="ChEBI" id="CHEBI:15377"/>
        <dbReference type="ChEBI" id="CHEBI:29999"/>
        <dbReference type="ChEBI" id="CHEBI:43474"/>
        <dbReference type="ChEBI" id="CHEBI:83421"/>
        <dbReference type="EC" id="3.1.3.16"/>
    </reaction>
</comment>
<dbReference type="RefSeq" id="XP_003083371.1">
    <property type="nucleotide sequence ID" value="XM_003083323.1"/>
</dbReference>
<evidence type="ECO:0000259" key="14">
    <source>
        <dbReference type="PROSITE" id="PS51479"/>
    </source>
</evidence>
<keyword evidence="7 12" id="KW-0904">Protein phosphatase</keyword>
<dbReference type="GO" id="GO:0008420">
    <property type="term" value="F:RNA polymerase II CTD heptapeptide repeat phosphatase activity"/>
    <property type="evidence" value="ECO:0007669"/>
    <property type="project" value="UniProtKB-UniRule"/>
</dbReference>
<dbReference type="EMBL" id="CAID01000015">
    <property type="protein sequence ID" value="CAL57647.1"/>
    <property type="molecule type" value="Genomic_DNA"/>
</dbReference>
<accession>A0A1Y5IAF2</accession>
<evidence type="ECO:0000256" key="2">
    <source>
        <dbReference type="ARBA" id="ARBA00005676"/>
    </source>
</evidence>
<evidence type="ECO:0000313" key="15">
    <source>
        <dbReference type="EMBL" id="CAL57647.1"/>
    </source>
</evidence>
<dbReference type="GO" id="GO:0005737">
    <property type="term" value="C:cytoplasm"/>
    <property type="evidence" value="ECO:0007669"/>
    <property type="project" value="TreeGrafter"/>
</dbReference>
<feature type="compositionally biased region" description="Low complexity" evidence="13">
    <location>
        <begin position="405"/>
        <end position="415"/>
    </location>
</feature>
<dbReference type="EMBL" id="KZ155793">
    <property type="protein sequence ID" value="OUS45043.1"/>
    <property type="molecule type" value="Genomic_DNA"/>
</dbReference>
<evidence type="ECO:0000313" key="16">
    <source>
        <dbReference type="EMBL" id="OUS45043.1"/>
    </source>
</evidence>
<keyword evidence="6 12" id="KW-0862">Zinc</keyword>
<dbReference type="PANTHER" id="PTHR14732">
    <property type="entry name" value="RNA POLYMERASE II SUBUNIT B1 CTD PHOSPHATASE RPAP2-RELATED"/>
    <property type="match status" value="1"/>
</dbReference>
<feature type="region of interest" description="Disordered" evidence="13">
    <location>
        <begin position="383"/>
        <end position="415"/>
    </location>
</feature>
<dbReference type="OrthoDB" id="10492448at2759"/>
<dbReference type="InterPro" id="IPR038534">
    <property type="entry name" value="Rtr1/RPAP2_sf"/>
</dbReference>
<accession>Q00UY0</accession>
<evidence type="ECO:0000256" key="13">
    <source>
        <dbReference type="SAM" id="MobiDB-lite"/>
    </source>
</evidence>
<dbReference type="EC" id="3.1.3.16" evidence="12"/>
<feature type="compositionally biased region" description="Basic and acidic residues" evidence="13">
    <location>
        <begin position="19"/>
        <end position="33"/>
    </location>
</feature>
<proteinExistence type="inferred from homology"/>
<evidence type="ECO:0000256" key="5">
    <source>
        <dbReference type="ARBA" id="ARBA00022801"/>
    </source>
</evidence>
<evidence type="ECO:0000256" key="7">
    <source>
        <dbReference type="ARBA" id="ARBA00022912"/>
    </source>
</evidence>
<evidence type="ECO:0000256" key="4">
    <source>
        <dbReference type="ARBA" id="ARBA00022771"/>
    </source>
</evidence>
<evidence type="ECO:0000256" key="12">
    <source>
        <dbReference type="RuleBase" id="RU367080"/>
    </source>
</evidence>
<keyword evidence="3 12" id="KW-0479">Metal-binding</keyword>
<comment type="similarity">
    <text evidence="2 11 12">Belongs to the RPAP2 family.</text>
</comment>
<dbReference type="AlphaFoldDB" id="Q00UY0"/>